<dbReference type="GeneID" id="60325623"/>
<evidence type="ECO:0000313" key="2">
    <source>
        <dbReference type="Proteomes" id="UP000326803"/>
    </source>
</evidence>
<dbReference type="Proteomes" id="UP000326803">
    <property type="component" value="Segment"/>
</dbReference>
<keyword evidence="2" id="KW-1185">Reference proteome</keyword>
<proteinExistence type="predicted"/>
<dbReference type="RefSeq" id="YP_009954136.1">
    <property type="nucleotide sequence ID" value="NC_051629.1"/>
</dbReference>
<accession>A0A5J6TF70</accession>
<dbReference type="EMBL" id="MN234176">
    <property type="protein sequence ID" value="QFG09440.1"/>
    <property type="molecule type" value="Genomic_DNA"/>
</dbReference>
<organism evidence="1 2">
    <name type="scientific">Mycobacterium phage Yuna</name>
    <dbReference type="NCBI Taxonomy" id="2599885"/>
    <lineage>
        <taxon>Viruses</taxon>
        <taxon>Duplodnaviria</taxon>
        <taxon>Heunggongvirae</taxon>
        <taxon>Uroviricota</taxon>
        <taxon>Caudoviricetes</taxon>
        <taxon>Weiservirinae</taxon>
        <taxon>Anayavirus</taxon>
        <taxon>Anayavirus yuna</taxon>
    </lineage>
</organism>
<dbReference type="KEGG" id="vg:60325623"/>
<reference evidence="1 2" key="1">
    <citation type="submission" date="2019-07" db="EMBL/GenBank/DDBJ databases">
        <authorList>
            <person name="Divens A.M."/>
            <person name="Garlena R.A."/>
            <person name="Russell D.A."/>
            <person name="Pope W.H."/>
            <person name="Jacobs-Sera D."/>
            <person name="Hatfull G.F."/>
        </authorList>
    </citation>
    <scope>NUCLEOTIDE SEQUENCE [LARGE SCALE GENOMIC DNA]</scope>
</reference>
<dbReference type="InterPro" id="IPR021739">
    <property type="entry name" value="SaV-like"/>
</dbReference>
<sequence>MSDRGSVVCEVCGMYDSRVFDPCGAHWCKVCDLMGLGELAVRWRLDDMAEGMGRAFDAAVFLDLRVEAGEVVESLALADRAYVYEDVLGAHWGWHRAADSWLAWNTAPYSEGRGAVGPFRRVLRNVVEVRLSNTAGEPATSAFVESGKAEDMQPDVPVGDAVDQPSHYNQGPPCKGCGRPIECLDITEHMNFCLGNTVKYVWRCDLKHDAIEDLRKARKYLDTEIARREAQLVAEFTTRDRSKSA</sequence>
<gene>
    <name evidence="1" type="primary">58</name>
    <name evidence="1" type="ORF">PBI_YUNA_58</name>
</gene>
<protein>
    <submittedName>
        <fullName evidence="1">Uncharacterized protein</fullName>
    </submittedName>
</protein>
<dbReference type="Pfam" id="PF11753">
    <property type="entry name" value="DUF3310"/>
    <property type="match status" value="1"/>
</dbReference>
<evidence type="ECO:0000313" key="1">
    <source>
        <dbReference type="EMBL" id="QFG09440.1"/>
    </source>
</evidence>
<name>A0A5J6TF70_9CAUD</name>